<feature type="compositionally biased region" description="Polar residues" evidence="1">
    <location>
        <begin position="860"/>
        <end position="869"/>
    </location>
</feature>
<evidence type="ECO:0000313" key="2">
    <source>
        <dbReference type="EMBL" id="CAD5122745.1"/>
    </source>
</evidence>
<comment type="caution">
    <text evidence="2">The sequence shown here is derived from an EMBL/GenBank/DDBJ whole genome shotgun (WGS) entry which is preliminary data.</text>
</comment>
<reference evidence="2 3" key="1">
    <citation type="submission" date="2020-08" db="EMBL/GenBank/DDBJ databases">
        <authorList>
            <person name="Hejnol A."/>
        </authorList>
    </citation>
    <scope>NUCLEOTIDE SEQUENCE [LARGE SCALE GENOMIC DNA]</scope>
</reference>
<feature type="region of interest" description="Disordered" evidence="1">
    <location>
        <begin position="471"/>
        <end position="492"/>
    </location>
</feature>
<feature type="compositionally biased region" description="Basic and acidic residues" evidence="1">
    <location>
        <begin position="533"/>
        <end position="547"/>
    </location>
</feature>
<dbReference type="AlphaFoldDB" id="A0A7I8W3H1"/>
<feature type="compositionally biased region" description="Low complexity" evidence="1">
    <location>
        <begin position="549"/>
        <end position="561"/>
    </location>
</feature>
<feature type="compositionally biased region" description="Basic and acidic residues" evidence="1">
    <location>
        <begin position="721"/>
        <end position="737"/>
    </location>
</feature>
<dbReference type="OrthoDB" id="6022640at2759"/>
<dbReference type="GO" id="GO:0044545">
    <property type="term" value="C:NSL complex"/>
    <property type="evidence" value="ECO:0007669"/>
    <property type="project" value="TreeGrafter"/>
</dbReference>
<feature type="region of interest" description="Disordered" evidence="1">
    <location>
        <begin position="612"/>
        <end position="636"/>
    </location>
</feature>
<sequence length="890" mass="101410">MAPALTNEVEKNNSSAIKLKVLEYYSASIFNSELAGFKMNEINHDVESRPQNDQVEEEPVDVRLRKLRSKQEAISRRLKNLQLQQLLPHINSQLTHFVQSQKSKLQNAASLNQQALQPELEHGQMKNLPTNELVKLVRIQQKNQKSNSENSPIVKLDGRQCERLDELTGRLSYYAAHHRERTDPDATDSSTDAESSDDTDIFDPALEAYAKMRRIHIRSRADFTWSRERASVAARWSWYRAQVSDLEYRVRHNADLYRRCRKEKQPIILQEPAIVSKIINVPAKQAAEEGSSNETSFSPLDICGKPTVPVVPNGLRNHLSYSIVSDVSEQCARHKTLKQPLLKNRKLIRTCDVSNTSNEKLPLIRLRANRLSTINCRCLTFNETYQYGASHKTAPSVCLVCNGRRNHKDSVSPSRQSRPVRISLLDQAYHPVLGTNQDIAAPLVFNELQRSGKYRKFQSAVKRDLLLANSTTTDKKRKNRQDKIRRTVGANSKANSVAMKIRNKYGKDAVKNWRNKNFHKSSSLPKSIGRVDSSGEQRESFNDDCHTPSHINRSRLSSSSASRKESAFDINNIVIPHHMAACTRLERLNYKEISVPLWKKFDEVKNGFSDEEVFPPEEKRRKSSGEEEEVDVMSTNSPVKFRNLSLNGKRTEDEYFADNSSNERFEKLLIDQEELERQKFSRLSAGTDARRPSLSGRQSTLEGDDTNDEPVSLSNENSQEMTERIENGNVLNEERPYDTTPFTSRTFPLKEEEYQEMKDIDAAMTNTANTMETSQVKLPSRVSGARLDFVSSDEEEYSPFKSVNNVVPCCDANDGDEDDDDEDMADHVTVESSTENRTIDSETETDEEETLMRSYGSLDMKSTPTSAKSSRNRLKSNSTIRKKQPSKSKR</sequence>
<feature type="region of interest" description="Disordered" evidence="1">
    <location>
        <begin position="680"/>
        <end position="749"/>
    </location>
</feature>
<keyword evidence="3" id="KW-1185">Reference proteome</keyword>
<protein>
    <submittedName>
        <fullName evidence="2">DgyrCDS11154</fullName>
    </submittedName>
</protein>
<organism evidence="2 3">
    <name type="scientific">Dimorphilus gyrociliatus</name>
    <dbReference type="NCBI Taxonomy" id="2664684"/>
    <lineage>
        <taxon>Eukaryota</taxon>
        <taxon>Metazoa</taxon>
        <taxon>Spiralia</taxon>
        <taxon>Lophotrochozoa</taxon>
        <taxon>Annelida</taxon>
        <taxon>Polychaeta</taxon>
        <taxon>Polychaeta incertae sedis</taxon>
        <taxon>Dinophilidae</taxon>
        <taxon>Dimorphilus</taxon>
    </lineage>
</organism>
<proteinExistence type="predicted"/>
<feature type="region of interest" description="Disordered" evidence="1">
    <location>
        <begin position="516"/>
        <end position="562"/>
    </location>
</feature>
<gene>
    <name evidence="2" type="ORF">DGYR_LOCUS10511</name>
</gene>
<dbReference type="PANTHER" id="PTHR22443">
    <property type="entry name" value="NON-SPECIFIC LETHAL 1, ISOFORM M"/>
    <property type="match status" value="1"/>
</dbReference>
<dbReference type="InterPro" id="IPR026180">
    <property type="entry name" value="NSL1"/>
</dbReference>
<feature type="region of interest" description="Disordered" evidence="1">
    <location>
        <begin position="175"/>
        <end position="199"/>
    </location>
</feature>
<dbReference type="Proteomes" id="UP000549394">
    <property type="component" value="Unassembled WGS sequence"/>
</dbReference>
<accession>A0A7I8W3H1</accession>
<dbReference type="PANTHER" id="PTHR22443:SF18">
    <property type="entry name" value="NON-SPECIFIC LETHAL 1, ISOFORM M"/>
    <property type="match status" value="1"/>
</dbReference>
<dbReference type="GO" id="GO:0035035">
    <property type="term" value="F:histone acetyltransferase binding"/>
    <property type="evidence" value="ECO:0007669"/>
    <property type="project" value="TreeGrafter"/>
</dbReference>
<evidence type="ECO:0000256" key="1">
    <source>
        <dbReference type="SAM" id="MobiDB-lite"/>
    </source>
</evidence>
<feature type="compositionally biased region" description="Acidic residues" evidence="1">
    <location>
        <begin position="813"/>
        <end position="824"/>
    </location>
</feature>
<name>A0A7I8W3H1_9ANNE</name>
<feature type="compositionally biased region" description="Basic residues" evidence="1">
    <location>
        <begin position="870"/>
        <end position="890"/>
    </location>
</feature>
<dbReference type="EMBL" id="CAJFCJ010000018">
    <property type="protein sequence ID" value="CAD5122745.1"/>
    <property type="molecule type" value="Genomic_DNA"/>
</dbReference>
<evidence type="ECO:0000313" key="3">
    <source>
        <dbReference type="Proteomes" id="UP000549394"/>
    </source>
</evidence>
<feature type="compositionally biased region" description="Basic and acidic residues" evidence="1">
    <location>
        <begin position="616"/>
        <end position="625"/>
    </location>
</feature>
<feature type="region of interest" description="Disordered" evidence="1">
    <location>
        <begin position="796"/>
        <end position="890"/>
    </location>
</feature>